<organism evidence="2 3">
    <name type="scientific">Physocladia obscura</name>
    <dbReference type="NCBI Taxonomy" id="109957"/>
    <lineage>
        <taxon>Eukaryota</taxon>
        <taxon>Fungi</taxon>
        <taxon>Fungi incertae sedis</taxon>
        <taxon>Chytridiomycota</taxon>
        <taxon>Chytridiomycota incertae sedis</taxon>
        <taxon>Chytridiomycetes</taxon>
        <taxon>Chytridiales</taxon>
        <taxon>Chytriomycetaceae</taxon>
        <taxon>Physocladia</taxon>
    </lineage>
</organism>
<name>A0AAD5T047_9FUNG</name>
<comment type="caution">
    <text evidence="2">The sequence shown here is derived from an EMBL/GenBank/DDBJ whole genome shotgun (WGS) entry which is preliminary data.</text>
</comment>
<evidence type="ECO:0000313" key="3">
    <source>
        <dbReference type="Proteomes" id="UP001211907"/>
    </source>
</evidence>
<gene>
    <name evidence="2" type="ORF">HK100_000511</name>
</gene>
<feature type="compositionally biased region" description="Polar residues" evidence="1">
    <location>
        <begin position="43"/>
        <end position="52"/>
    </location>
</feature>
<evidence type="ECO:0000313" key="2">
    <source>
        <dbReference type="EMBL" id="KAJ3118988.1"/>
    </source>
</evidence>
<proteinExistence type="predicted"/>
<accession>A0AAD5T047</accession>
<dbReference type="AlphaFoldDB" id="A0AAD5T047"/>
<keyword evidence="3" id="KW-1185">Reference proteome</keyword>
<feature type="region of interest" description="Disordered" evidence="1">
    <location>
        <begin position="31"/>
        <end position="52"/>
    </location>
</feature>
<protein>
    <submittedName>
        <fullName evidence="2">Uncharacterized protein</fullName>
    </submittedName>
</protein>
<dbReference type="EMBL" id="JADGJH010001101">
    <property type="protein sequence ID" value="KAJ3118988.1"/>
    <property type="molecule type" value="Genomic_DNA"/>
</dbReference>
<evidence type="ECO:0000256" key="1">
    <source>
        <dbReference type="SAM" id="MobiDB-lite"/>
    </source>
</evidence>
<sequence>MSQRLRVGSQALALAMGTMVVLTDRKNLEARNEKRRQEWAAQHSPSANKSST</sequence>
<dbReference type="Proteomes" id="UP001211907">
    <property type="component" value="Unassembled WGS sequence"/>
</dbReference>
<reference evidence="2" key="1">
    <citation type="submission" date="2020-05" db="EMBL/GenBank/DDBJ databases">
        <title>Phylogenomic resolution of chytrid fungi.</title>
        <authorList>
            <person name="Stajich J.E."/>
            <person name="Amses K."/>
            <person name="Simmons R."/>
            <person name="Seto K."/>
            <person name="Myers J."/>
            <person name="Bonds A."/>
            <person name="Quandt C.A."/>
            <person name="Barry K."/>
            <person name="Liu P."/>
            <person name="Grigoriev I."/>
            <person name="Longcore J.E."/>
            <person name="James T.Y."/>
        </authorList>
    </citation>
    <scope>NUCLEOTIDE SEQUENCE</scope>
    <source>
        <strain evidence="2">JEL0513</strain>
    </source>
</reference>